<dbReference type="Proteomes" id="UP000053825">
    <property type="component" value="Unassembled WGS sequence"/>
</dbReference>
<keyword evidence="2" id="KW-1185">Reference proteome</keyword>
<name>A0A0L7R0H1_9HYME</name>
<evidence type="ECO:0000313" key="1">
    <source>
        <dbReference type="EMBL" id="KOC64340.1"/>
    </source>
</evidence>
<dbReference type="AlphaFoldDB" id="A0A0L7R0H1"/>
<evidence type="ECO:0000313" key="2">
    <source>
        <dbReference type="Proteomes" id="UP000053825"/>
    </source>
</evidence>
<accession>A0A0L7R0H1</accession>
<proteinExistence type="predicted"/>
<sequence>MVAGSSLFALIKGAIQKGERPKTTNSPLTLIDTGVNCLLYIRCVGIYMYVYKESEPTTMKLRITK</sequence>
<reference evidence="1 2" key="1">
    <citation type="submission" date="2015-07" db="EMBL/GenBank/DDBJ databases">
        <title>The genome of Habropoda laboriosa.</title>
        <authorList>
            <person name="Pan H."/>
            <person name="Kapheim K."/>
        </authorList>
    </citation>
    <scope>NUCLEOTIDE SEQUENCE [LARGE SCALE GENOMIC DNA]</scope>
    <source>
        <strain evidence="1">0110345459</strain>
    </source>
</reference>
<organism evidence="1 2">
    <name type="scientific">Habropoda laboriosa</name>
    <dbReference type="NCBI Taxonomy" id="597456"/>
    <lineage>
        <taxon>Eukaryota</taxon>
        <taxon>Metazoa</taxon>
        <taxon>Ecdysozoa</taxon>
        <taxon>Arthropoda</taxon>
        <taxon>Hexapoda</taxon>
        <taxon>Insecta</taxon>
        <taxon>Pterygota</taxon>
        <taxon>Neoptera</taxon>
        <taxon>Endopterygota</taxon>
        <taxon>Hymenoptera</taxon>
        <taxon>Apocrita</taxon>
        <taxon>Aculeata</taxon>
        <taxon>Apoidea</taxon>
        <taxon>Anthophila</taxon>
        <taxon>Apidae</taxon>
        <taxon>Habropoda</taxon>
    </lineage>
</organism>
<gene>
    <name evidence="1" type="ORF">WH47_01508</name>
</gene>
<dbReference type="EMBL" id="KQ414670">
    <property type="protein sequence ID" value="KOC64340.1"/>
    <property type="molecule type" value="Genomic_DNA"/>
</dbReference>
<protein>
    <submittedName>
        <fullName evidence="1">Uncharacterized protein</fullName>
    </submittedName>
</protein>